<dbReference type="Proteomes" id="UP000711407">
    <property type="component" value="Unassembled WGS sequence"/>
</dbReference>
<dbReference type="PROSITE" id="PS51257">
    <property type="entry name" value="PROKAR_LIPOPROTEIN"/>
    <property type="match status" value="1"/>
</dbReference>
<protein>
    <submittedName>
        <fullName evidence="2">Uncharacterized protein</fullName>
    </submittedName>
</protein>
<reference evidence="2" key="1">
    <citation type="journal article" date="2021" name="PeerJ">
        <title>Extensive microbial diversity within the chicken gut microbiome revealed by metagenomics and culture.</title>
        <authorList>
            <person name="Gilroy R."/>
            <person name="Ravi A."/>
            <person name="Getino M."/>
            <person name="Pursley I."/>
            <person name="Horton D.L."/>
            <person name="Alikhan N.F."/>
            <person name="Baker D."/>
            <person name="Gharbi K."/>
            <person name="Hall N."/>
            <person name="Watson M."/>
            <person name="Adriaenssens E.M."/>
            <person name="Foster-Nyarko E."/>
            <person name="Jarju S."/>
            <person name="Secka A."/>
            <person name="Antonio M."/>
            <person name="Oren A."/>
            <person name="Chaudhuri R.R."/>
            <person name="La Ragione R."/>
            <person name="Hildebrand F."/>
            <person name="Pallen M.J."/>
        </authorList>
    </citation>
    <scope>NUCLEOTIDE SEQUENCE</scope>
    <source>
        <strain evidence="2">4100</strain>
    </source>
</reference>
<accession>A0A921JJE7</accession>
<gene>
    <name evidence="2" type="ORF">K8V47_08580</name>
</gene>
<sequence>MKLKLSLILVCGAVSICALSACGPTKEEKAQKMAADYLNGMLYHSDSYEPLQTKVDSSFAALSSDKEAIEQTFNMLKLINLTYEYAAKIESAEESMEIWYPDGYSSRHSKGQYRRAKEDRDNYQHLLDKTKDRIRKQFDKIKKRQSDLDEGAFDGWKVYHRYKSLNGSGTVSLSREFIFFCDEQFNVTSAYLKDDYDIIVKIMTAISTSEDTAEMIEKIRDEIY</sequence>
<dbReference type="EMBL" id="DYXT01000046">
    <property type="protein sequence ID" value="HJE39794.1"/>
    <property type="molecule type" value="Genomic_DNA"/>
</dbReference>
<evidence type="ECO:0000313" key="2">
    <source>
        <dbReference type="EMBL" id="HJE39794.1"/>
    </source>
</evidence>
<keyword evidence="1" id="KW-0732">Signal</keyword>
<feature type="signal peptide" evidence="1">
    <location>
        <begin position="1"/>
        <end position="20"/>
    </location>
</feature>
<comment type="caution">
    <text evidence="2">The sequence shown here is derived from an EMBL/GenBank/DDBJ whole genome shotgun (WGS) entry which is preliminary data.</text>
</comment>
<proteinExistence type="predicted"/>
<feature type="chain" id="PRO_5037679150" evidence="1">
    <location>
        <begin position="21"/>
        <end position="224"/>
    </location>
</feature>
<name>A0A921JJE7_9BACT</name>
<evidence type="ECO:0000256" key="1">
    <source>
        <dbReference type="SAM" id="SignalP"/>
    </source>
</evidence>
<organism evidence="2 3">
    <name type="scientific">Candidatus Amulumruptor caecigallinarius</name>
    <dbReference type="NCBI Taxonomy" id="2109911"/>
    <lineage>
        <taxon>Bacteria</taxon>
        <taxon>Pseudomonadati</taxon>
        <taxon>Bacteroidota</taxon>
        <taxon>Bacteroidia</taxon>
        <taxon>Bacteroidales</taxon>
        <taxon>Muribaculaceae</taxon>
        <taxon>Candidatus Amulumruptor</taxon>
    </lineage>
</organism>
<reference evidence="2" key="2">
    <citation type="submission" date="2021-09" db="EMBL/GenBank/DDBJ databases">
        <authorList>
            <person name="Gilroy R."/>
        </authorList>
    </citation>
    <scope>NUCLEOTIDE SEQUENCE</scope>
    <source>
        <strain evidence="2">4100</strain>
    </source>
</reference>
<dbReference type="AlphaFoldDB" id="A0A921JJE7"/>
<evidence type="ECO:0000313" key="3">
    <source>
        <dbReference type="Proteomes" id="UP000711407"/>
    </source>
</evidence>